<organism evidence="2 3">
    <name type="scientific">Microbispora bryophytorum</name>
    <dbReference type="NCBI Taxonomy" id="1460882"/>
    <lineage>
        <taxon>Bacteria</taxon>
        <taxon>Bacillati</taxon>
        <taxon>Actinomycetota</taxon>
        <taxon>Actinomycetes</taxon>
        <taxon>Streptosporangiales</taxon>
        <taxon>Streptosporangiaceae</taxon>
        <taxon>Microbispora</taxon>
    </lineage>
</organism>
<name>A0A8H9GUM5_9ACTN</name>
<evidence type="ECO:0000256" key="1">
    <source>
        <dbReference type="SAM" id="Phobius"/>
    </source>
</evidence>
<evidence type="ECO:0000313" key="2">
    <source>
        <dbReference type="EMBL" id="GGN99056.1"/>
    </source>
</evidence>
<feature type="transmembrane region" description="Helical" evidence="1">
    <location>
        <begin position="38"/>
        <end position="58"/>
    </location>
</feature>
<protein>
    <submittedName>
        <fullName evidence="2">Uncharacterized protein</fullName>
    </submittedName>
</protein>
<evidence type="ECO:0000313" key="3">
    <source>
        <dbReference type="Proteomes" id="UP000653480"/>
    </source>
</evidence>
<keyword evidence="1" id="KW-0812">Transmembrane</keyword>
<dbReference type="AlphaFoldDB" id="A0A8H9GUM5"/>
<keyword evidence="3" id="KW-1185">Reference proteome</keyword>
<dbReference type="RefSeq" id="WP_167748077.1">
    <property type="nucleotide sequence ID" value="NZ_BMMN01000001.1"/>
</dbReference>
<reference evidence="2" key="1">
    <citation type="journal article" date="2014" name="Int. J. Syst. Evol. Microbiol.">
        <title>Complete genome sequence of Corynebacterium casei LMG S-19264T (=DSM 44701T), isolated from a smear-ripened cheese.</title>
        <authorList>
            <consortium name="US DOE Joint Genome Institute (JGI-PGF)"/>
            <person name="Walter F."/>
            <person name="Albersmeier A."/>
            <person name="Kalinowski J."/>
            <person name="Ruckert C."/>
        </authorList>
    </citation>
    <scope>NUCLEOTIDE SEQUENCE</scope>
    <source>
        <strain evidence="2">CGMCC 4.7138</strain>
    </source>
</reference>
<accession>A0A8H9GUM5</accession>
<sequence length="70" mass="7401">MLHIYGRMLAVGAWINAKVPLLRRLLPKAGADAGEGPLGFIVLAAAIFLLAVAVAAKITQVVNDYMGKIK</sequence>
<dbReference type="EMBL" id="BMMN01000001">
    <property type="protein sequence ID" value="GGN99056.1"/>
    <property type="molecule type" value="Genomic_DNA"/>
</dbReference>
<comment type="caution">
    <text evidence="2">The sequence shown here is derived from an EMBL/GenBank/DDBJ whole genome shotgun (WGS) entry which is preliminary data.</text>
</comment>
<keyword evidence="1" id="KW-0472">Membrane</keyword>
<gene>
    <name evidence="2" type="ORF">GCM10011574_04270</name>
</gene>
<keyword evidence="1" id="KW-1133">Transmembrane helix</keyword>
<dbReference type="Proteomes" id="UP000653480">
    <property type="component" value="Unassembled WGS sequence"/>
</dbReference>
<reference evidence="2" key="2">
    <citation type="submission" date="2020-09" db="EMBL/GenBank/DDBJ databases">
        <authorList>
            <person name="Sun Q."/>
            <person name="Zhou Y."/>
        </authorList>
    </citation>
    <scope>NUCLEOTIDE SEQUENCE</scope>
    <source>
        <strain evidence="2">CGMCC 4.7138</strain>
    </source>
</reference>
<proteinExistence type="predicted"/>